<evidence type="ECO:0000313" key="2">
    <source>
        <dbReference type="EMBL" id="QWG05341.1"/>
    </source>
</evidence>
<dbReference type="RefSeq" id="WP_169662000.1">
    <property type="nucleotide sequence ID" value="NZ_CP076133.1"/>
</dbReference>
<reference evidence="2 3" key="1">
    <citation type="submission" date="2021-05" db="EMBL/GenBank/DDBJ databases">
        <title>Comparative genomic studies on the polysaccharide-degrading batcterial strains of the Flammeovirga genus.</title>
        <authorList>
            <person name="Zewei F."/>
            <person name="Zheng Z."/>
            <person name="Yu L."/>
            <person name="Ruyue G."/>
            <person name="Yanhong M."/>
            <person name="Yuanyuan C."/>
            <person name="Jingyan G."/>
            <person name="Wenjun H."/>
        </authorList>
    </citation>
    <scope>NUCLEOTIDE SEQUENCE [LARGE SCALE GENOMIC DNA]</scope>
    <source>
        <strain evidence="2 3">NBRC:100898</strain>
    </source>
</reference>
<dbReference type="KEGG" id="fya:KMW28_23250"/>
<dbReference type="EMBL" id="CP076133">
    <property type="protein sequence ID" value="QWG05341.1"/>
    <property type="molecule type" value="Genomic_DNA"/>
</dbReference>
<organism evidence="2 3">
    <name type="scientific">Flammeovirga yaeyamensis</name>
    <dbReference type="NCBI Taxonomy" id="367791"/>
    <lineage>
        <taxon>Bacteria</taxon>
        <taxon>Pseudomonadati</taxon>
        <taxon>Bacteroidota</taxon>
        <taxon>Cytophagia</taxon>
        <taxon>Cytophagales</taxon>
        <taxon>Flammeovirgaceae</taxon>
        <taxon>Flammeovirga</taxon>
    </lineage>
</organism>
<keyword evidence="1" id="KW-0472">Membrane</keyword>
<dbReference type="AlphaFoldDB" id="A0AAX1NCV2"/>
<keyword evidence="3" id="KW-1185">Reference proteome</keyword>
<keyword evidence="1" id="KW-1133">Transmembrane helix</keyword>
<proteinExistence type="predicted"/>
<keyword evidence="1" id="KW-0812">Transmembrane</keyword>
<evidence type="ECO:0000256" key="1">
    <source>
        <dbReference type="SAM" id="Phobius"/>
    </source>
</evidence>
<evidence type="ECO:0000313" key="3">
    <source>
        <dbReference type="Proteomes" id="UP000678679"/>
    </source>
</evidence>
<protein>
    <submittedName>
        <fullName evidence="2">Uncharacterized protein</fullName>
    </submittedName>
</protein>
<dbReference type="Proteomes" id="UP000678679">
    <property type="component" value="Chromosome 2"/>
</dbReference>
<feature type="transmembrane region" description="Helical" evidence="1">
    <location>
        <begin position="12"/>
        <end position="31"/>
    </location>
</feature>
<sequence>MKVKLSKRTKNMIGIVVNIIVIAVFINFYFITTYRYTVGYIVPYYLKPKNNPRFYKYKVGKEIYKVEVYSKKRIPKKIIVEFSIHNPGISVGVISANDSIKPPQNWGSWSYEEVVEMGYDIKKPFTLFQ</sequence>
<accession>A0AAX1NCV2</accession>
<name>A0AAX1NCV2_9BACT</name>
<gene>
    <name evidence="2" type="ORF">KMW28_23250</name>
</gene>